<keyword evidence="1 2" id="KW-0597">Phosphoprotein</keyword>
<dbReference type="CDD" id="cd00156">
    <property type="entry name" value="REC"/>
    <property type="match status" value="1"/>
</dbReference>
<feature type="modified residue" description="4-aspartylphosphate" evidence="2">
    <location>
        <position position="52"/>
    </location>
</feature>
<dbReference type="InterPro" id="IPR011006">
    <property type="entry name" value="CheY-like_superfamily"/>
</dbReference>
<dbReference type="EMBL" id="SBIP01000008">
    <property type="protein sequence ID" value="RWX74392.1"/>
    <property type="molecule type" value="Genomic_DNA"/>
</dbReference>
<keyword evidence="5" id="KW-1185">Reference proteome</keyword>
<dbReference type="Gene3D" id="3.40.50.2300">
    <property type="match status" value="1"/>
</dbReference>
<evidence type="ECO:0000256" key="1">
    <source>
        <dbReference type="ARBA" id="ARBA00022553"/>
    </source>
</evidence>
<dbReference type="RefSeq" id="WP_128445762.1">
    <property type="nucleotide sequence ID" value="NZ_SBIP01000008.1"/>
</dbReference>
<dbReference type="GO" id="GO:0000160">
    <property type="term" value="P:phosphorelay signal transduction system"/>
    <property type="evidence" value="ECO:0007669"/>
    <property type="project" value="InterPro"/>
</dbReference>
<dbReference type="SMART" id="SM00448">
    <property type="entry name" value="REC"/>
    <property type="match status" value="1"/>
</dbReference>
<proteinExistence type="predicted"/>
<name>A0A444L9W7_9HYPH</name>
<organism evidence="4 5">
    <name type="scientific">Neorhizobium lilium</name>
    <dbReference type="NCBI Taxonomy" id="2503024"/>
    <lineage>
        <taxon>Bacteria</taxon>
        <taxon>Pseudomonadati</taxon>
        <taxon>Pseudomonadota</taxon>
        <taxon>Alphaproteobacteria</taxon>
        <taxon>Hyphomicrobiales</taxon>
        <taxon>Rhizobiaceae</taxon>
        <taxon>Rhizobium/Agrobacterium group</taxon>
        <taxon>Neorhizobium</taxon>
    </lineage>
</organism>
<protein>
    <submittedName>
        <fullName evidence="4">Response regulator</fullName>
    </submittedName>
</protein>
<dbReference type="InterPro" id="IPR050595">
    <property type="entry name" value="Bact_response_regulator"/>
</dbReference>
<dbReference type="OrthoDB" id="9802155at2"/>
<sequence>MARILITEDEAALRMFVARALRLDGHETHEAGDGAEGLEKLDEGAFDLLLSDIRMPVMDGIELVHQAAAKFPDLKILLMTGYAEQRERADDLSAKIIDVVQKPFALPEIRKAVAMALATPSCEAA</sequence>
<dbReference type="AlphaFoldDB" id="A0A444L9W7"/>
<dbReference type="Proteomes" id="UP000287687">
    <property type="component" value="Unassembled WGS sequence"/>
</dbReference>
<dbReference type="InterPro" id="IPR001789">
    <property type="entry name" value="Sig_transdc_resp-reg_receiver"/>
</dbReference>
<evidence type="ECO:0000256" key="2">
    <source>
        <dbReference type="PROSITE-ProRule" id="PRU00169"/>
    </source>
</evidence>
<dbReference type="PROSITE" id="PS50110">
    <property type="entry name" value="RESPONSE_REGULATORY"/>
    <property type="match status" value="1"/>
</dbReference>
<dbReference type="Pfam" id="PF00072">
    <property type="entry name" value="Response_reg"/>
    <property type="match status" value="1"/>
</dbReference>
<dbReference type="PANTHER" id="PTHR44591">
    <property type="entry name" value="STRESS RESPONSE REGULATOR PROTEIN 1"/>
    <property type="match status" value="1"/>
</dbReference>
<dbReference type="PANTHER" id="PTHR44591:SF21">
    <property type="entry name" value="TWO-COMPONENT RESPONSE REGULATOR"/>
    <property type="match status" value="1"/>
</dbReference>
<evidence type="ECO:0000313" key="5">
    <source>
        <dbReference type="Proteomes" id="UP000287687"/>
    </source>
</evidence>
<feature type="domain" description="Response regulatory" evidence="3">
    <location>
        <begin position="3"/>
        <end position="117"/>
    </location>
</feature>
<accession>A0A444L9W7</accession>
<evidence type="ECO:0000313" key="4">
    <source>
        <dbReference type="EMBL" id="RWX74392.1"/>
    </source>
</evidence>
<evidence type="ECO:0000259" key="3">
    <source>
        <dbReference type="PROSITE" id="PS50110"/>
    </source>
</evidence>
<dbReference type="SUPFAM" id="SSF52172">
    <property type="entry name" value="CheY-like"/>
    <property type="match status" value="1"/>
</dbReference>
<comment type="caution">
    <text evidence="4">The sequence shown here is derived from an EMBL/GenBank/DDBJ whole genome shotgun (WGS) entry which is preliminary data.</text>
</comment>
<gene>
    <name evidence="4" type="ORF">EPK99_24715</name>
</gene>
<reference evidence="4 5" key="1">
    <citation type="submission" date="2019-01" db="EMBL/GenBank/DDBJ databases">
        <title>The draft genome of Rhizobium sp. 24NR.</title>
        <authorList>
            <person name="Liu L."/>
            <person name="Liang L."/>
            <person name="Shi S."/>
            <person name="Xu L."/>
            <person name="Wang X."/>
            <person name="Li L."/>
            <person name="Zhang X."/>
        </authorList>
    </citation>
    <scope>NUCLEOTIDE SEQUENCE [LARGE SCALE GENOMIC DNA]</scope>
    <source>
        <strain evidence="4 5">24NR</strain>
    </source>
</reference>